<proteinExistence type="predicted"/>
<comment type="caution">
    <text evidence="4">The sequence shown here is derived from an EMBL/GenBank/DDBJ whole genome shotgun (WGS) entry which is preliminary data.</text>
</comment>
<dbReference type="EMBL" id="JAGSOY010000006">
    <property type="protein sequence ID" value="MBU2710368.1"/>
    <property type="molecule type" value="Genomic_DNA"/>
</dbReference>
<accession>A0ABS5Z8W6</accession>
<evidence type="ECO:0000313" key="4">
    <source>
        <dbReference type="EMBL" id="MBU2710368.1"/>
    </source>
</evidence>
<dbReference type="PROSITE" id="PS00197">
    <property type="entry name" value="2FE2S_FER_1"/>
    <property type="match status" value="1"/>
</dbReference>
<dbReference type="CDD" id="cd06189">
    <property type="entry name" value="flavin_oxioreductase"/>
    <property type="match status" value="1"/>
</dbReference>
<dbReference type="InterPro" id="IPR039261">
    <property type="entry name" value="FNR_nucleotide-bd"/>
</dbReference>
<dbReference type="SUPFAM" id="SSF52343">
    <property type="entry name" value="Ferredoxin reductase-like, C-terminal NADP-linked domain"/>
    <property type="match status" value="1"/>
</dbReference>
<dbReference type="Proteomes" id="UP000690515">
    <property type="component" value="Unassembled WGS sequence"/>
</dbReference>
<dbReference type="Gene3D" id="3.40.50.80">
    <property type="entry name" value="Nucleotide-binding domain of ferredoxin-NADP reductase (FNR) module"/>
    <property type="match status" value="1"/>
</dbReference>
<dbReference type="InterPro" id="IPR001041">
    <property type="entry name" value="2Fe-2S_ferredoxin-type"/>
</dbReference>
<dbReference type="InterPro" id="IPR012675">
    <property type="entry name" value="Beta-grasp_dom_sf"/>
</dbReference>
<dbReference type="InterPro" id="IPR008333">
    <property type="entry name" value="Cbr1-like_FAD-bd_dom"/>
</dbReference>
<protein>
    <submittedName>
        <fullName evidence="4">2Fe-2S iron-sulfur cluster binding domain-containing protein</fullName>
    </submittedName>
</protein>
<dbReference type="InterPro" id="IPR006058">
    <property type="entry name" value="2Fe2S_fd_BS"/>
</dbReference>
<reference evidence="4 5" key="1">
    <citation type="submission" date="2021-04" db="EMBL/GenBank/DDBJ databases">
        <authorList>
            <person name="Pira H."/>
            <person name="Risdian C."/>
            <person name="Wink J."/>
        </authorList>
    </citation>
    <scope>NUCLEOTIDE SEQUENCE [LARGE SCALE GENOMIC DNA]</scope>
    <source>
        <strain evidence="4 5">WH53</strain>
    </source>
</reference>
<dbReference type="RefSeq" id="WP_215818526.1">
    <property type="nucleotide sequence ID" value="NZ_JAGSOY010000006.1"/>
</dbReference>
<keyword evidence="5" id="KW-1185">Reference proteome</keyword>
<dbReference type="InterPro" id="IPR017927">
    <property type="entry name" value="FAD-bd_FR_type"/>
</dbReference>
<dbReference type="PRINTS" id="PR00371">
    <property type="entry name" value="FPNCR"/>
</dbReference>
<dbReference type="SUPFAM" id="SSF63380">
    <property type="entry name" value="Riboflavin synthase domain-like"/>
    <property type="match status" value="1"/>
</dbReference>
<dbReference type="Pfam" id="PF00175">
    <property type="entry name" value="NAD_binding_1"/>
    <property type="match status" value="1"/>
</dbReference>
<dbReference type="PANTHER" id="PTHR47354:SF5">
    <property type="entry name" value="PROTEIN RFBI"/>
    <property type="match status" value="1"/>
</dbReference>
<dbReference type="PROSITE" id="PS51085">
    <property type="entry name" value="2FE2S_FER_2"/>
    <property type="match status" value="1"/>
</dbReference>
<organism evidence="4 5">
    <name type="scientific">Zooshikella harenae</name>
    <dbReference type="NCBI Taxonomy" id="2827238"/>
    <lineage>
        <taxon>Bacteria</taxon>
        <taxon>Pseudomonadati</taxon>
        <taxon>Pseudomonadota</taxon>
        <taxon>Gammaproteobacteria</taxon>
        <taxon>Oceanospirillales</taxon>
        <taxon>Zooshikellaceae</taxon>
        <taxon>Zooshikella</taxon>
    </lineage>
</organism>
<dbReference type="Gene3D" id="2.40.30.10">
    <property type="entry name" value="Translation factors"/>
    <property type="match status" value="1"/>
</dbReference>
<dbReference type="PROSITE" id="PS51384">
    <property type="entry name" value="FAD_FR"/>
    <property type="match status" value="1"/>
</dbReference>
<dbReference type="CDD" id="cd00207">
    <property type="entry name" value="fer2"/>
    <property type="match status" value="1"/>
</dbReference>
<dbReference type="Pfam" id="PF00970">
    <property type="entry name" value="FAD_binding_6"/>
    <property type="match status" value="1"/>
</dbReference>
<dbReference type="InterPro" id="IPR017938">
    <property type="entry name" value="Riboflavin_synthase-like_b-brl"/>
</dbReference>
<evidence type="ECO:0000259" key="3">
    <source>
        <dbReference type="PROSITE" id="PS51384"/>
    </source>
</evidence>
<comment type="cofactor">
    <cofactor evidence="1">
        <name>[2Fe-2S] cluster</name>
        <dbReference type="ChEBI" id="CHEBI:190135"/>
    </cofactor>
</comment>
<dbReference type="InterPro" id="IPR036010">
    <property type="entry name" value="2Fe-2S_ferredoxin-like_sf"/>
</dbReference>
<dbReference type="InterPro" id="IPR001709">
    <property type="entry name" value="Flavoprot_Pyr_Nucl_cyt_Rdtase"/>
</dbReference>
<dbReference type="InterPro" id="IPR050415">
    <property type="entry name" value="MRET"/>
</dbReference>
<gene>
    <name evidence="4" type="ORF">KCG35_04805</name>
</gene>
<evidence type="ECO:0000259" key="2">
    <source>
        <dbReference type="PROSITE" id="PS51085"/>
    </source>
</evidence>
<dbReference type="Gene3D" id="3.10.20.30">
    <property type="match status" value="1"/>
</dbReference>
<evidence type="ECO:0000256" key="1">
    <source>
        <dbReference type="ARBA" id="ARBA00034078"/>
    </source>
</evidence>
<name>A0ABS5Z8W6_9GAMM</name>
<dbReference type="InterPro" id="IPR001433">
    <property type="entry name" value="OxRdtase_FAD/NAD-bd"/>
</dbReference>
<feature type="domain" description="2Fe-2S ferredoxin-type" evidence="2">
    <location>
        <begin position="2"/>
        <end position="90"/>
    </location>
</feature>
<dbReference type="PANTHER" id="PTHR47354">
    <property type="entry name" value="NADH OXIDOREDUCTASE HCR"/>
    <property type="match status" value="1"/>
</dbReference>
<evidence type="ECO:0000313" key="5">
    <source>
        <dbReference type="Proteomes" id="UP000690515"/>
    </source>
</evidence>
<feature type="domain" description="FAD-binding FR-type" evidence="3">
    <location>
        <begin position="97"/>
        <end position="197"/>
    </location>
</feature>
<sequence length="332" mass="36300">MPIIKLTSGIHFKSQRDISILEAASQAQVLLPYSCKNGRCSACRCKLISGKTLALQPEIGLSKYEKAEGWILSCIRSAETDVLLEAENLDGISLPHAKMLPCRISQIQHLAPNVIKVNLRLPPAADFYFIPGQYIDVVGPTGVCRSYSLANADFKGKVLELHIRAFEGGAMSQYWFNQAKVNDLLRINGPLGTFFLRNTAGIDLIFLATGTGIAPIKAMLESITALPSKLQPNSVTILWGGRTLQDLYLDIICITSNKFTYVPVLSRPTNCWSGSQGYIQDVLLSIKPNLSKANVYACGSVQMIHDAKECLTQAGLSPKHFYSDAFVCSGKN</sequence>
<dbReference type="Pfam" id="PF00111">
    <property type="entry name" value="Fer2"/>
    <property type="match status" value="1"/>
</dbReference>
<dbReference type="PRINTS" id="PR00410">
    <property type="entry name" value="PHEHYDRXLASE"/>
</dbReference>
<dbReference type="SUPFAM" id="SSF54292">
    <property type="entry name" value="2Fe-2S ferredoxin-like"/>
    <property type="match status" value="1"/>
</dbReference>